<dbReference type="PANTHER" id="PTHR10281">
    <property type="entry name" value="MEMBRANE-ASSOCIATED PROGESTERONE RECEPTOR COMPONENT-RELATED"/>
    <property type="match status" value="1"/>
</dbReference>
<comment type="similarity">
    <text evidence="1">Belongs to the cytochrome b5 family. MAPR subfamily.</text>
</comment>
<dbReference type="GO" id="GO:0012505">
    <property type="term" value="C:endomembrane system"/>
    <property type="evidence" value="ECO:0007669"/>
    <property type="project" value="TreeGrafter"/>
</dbReference>
<feature type="region of interest" description="Disordered" evidence="2">
    <location>
        <begin position="1"/>
        <end position="43"/>
    </location>
</feature>
<keyword evidence="3" id="KW-0812">Transmembrane</keyword>
<dbReference type="SUPFAM" id="SSF55856">
    <property type="entry name" value="Cytochrome b5-like heme/steroid binding domain"/>
    <property type="match status" value="1"/>
</dbReference>
<dbReference type="Proteomes" id="UP000444721">
    <property type="component" value="Unassembled WGS sequence"/>
</dbReference>
<dbReference type="AlphaFoldDB" id="A0A6A5C7P9"/>
<evidence type="ECO:0000313" key="5">
    <source>
        <dbReference type="EMBL" id="KAF0983796.1"/>
    </source>
</evidence>
<keyword evidence="6" id="KW-1185">Reference proteome</keyword>
<dbReference type="InterPro" id="IPR001199">
    <property type="entry name" value="Cyt_B5-like_heme/steroid-bd"/>
</dbReference>
<reference evidence="5 6" key="1">
    <citation type="journal article" date="2019" name="Sci. Rep.">
        <title>Nanopore sequencing improves the draft genome of the human pathogenic amoeba Naegleria fowleri.</title>
        <authorList>
            <person name="Liechti N."/>
            <person name="Schurch N."/>
            <person name="Bruggmann R."/>
            <person name="Wittwer M."/>
        </authorList>
    </citation>
    <scope>NUCLEOTIDE SEQUENCE [LARGE SCALE GENOMIC DNA]</scope>
    <source>
        <strain evidence="5 6">ATCC 30894</strain>
    </source>
</reference>
<sequence length="246" mass="28273">MRRKEEPYAADITASDRDQHNNGSTLSNQSHTEGIGSNSSHQDLQKKTPITRYVLYFIIYSAIFWAVYCVYLYKTDEAFKQSFVRWYLKTFHHKKSTSITEASLMPQASHCVDFTTFGSKLPFKKSGGKSSTDYFVFTEEDLSHYNGVGENKKLPLLLAIAGRVYDVSEGKDYYGPGSGYSFFAGRDGTRSFVTGCFDEKKEECTSVQSKYSDLNEEQIQSIKDWIKFYDEHEKYKFVGFVELKDK</sequence>
<protein>
    <recommendedName>
        <fullName evidence="4">Cytochrome b5 heme-binding domain-containing protein</fullName>
    </recommendedName>
</protein>
<dbReference type="GeneID" id="68114929"/>
<dbReference type="RefSeq" id="XP_044568509.1">
    <property type="nucleotide sequence ID" value="XM_044711486.1"/>
</dbReference>
<evidence type="ECO:0000256" key="1">
    <source>
        <dbReference type="ARBA" id="ARBA00038357"/>
    </source>
</evidence>
<evidence type="ECO:0000259" key="4">
    <source>
        <dbReference type="SMART" id="SM01117"/>
    </source>
</evidence>
<dbReference type="EMBL" id="VFQX01000004">
    <property type="protein sequence ID" value="KAF0983796.1"/>
    <property type="molecule type" value="Genomic_DNA"/>
</dbReference>
<dbReference type="OrthoDB" id="10257697at2759"/>
<evidence type="ECO:0000256" key="2">
    <source>
        <dbReference type="SAM" id="MobiDB-lite"/>
    </source>
</evidence>
<dbReference type="OMA" id="HTEGIGS"/>
<accession>A0A6A5C7P9</accession>
<comment type="caution">
    <text evidence="5">The sequence shown here is derived from an EMBL/GenBank/DDBJ whole genome shotgun (WGS) entry which is preliminary data.</text>
</comment>
<dbReference type="SMART" id="SM01117">
    <property type="entry name" value="Cyt-b5"/>
    <property type="match status" value="1"/>
</dbReference>
<dbReference type="VEuPathDB" id="AmoebaDB:NfTy_006380"/>
<feature type="transmembrane region" description="Helical" evidence="3">
    <location>
        <begin position="53"/>
        <end position="73"/>
    </location>
</feature>
<proteinExistence type="inferred from homology"/>
<organism evidence="5 6">
    <name type="scientific">Naegleria fowleri</name>
    <name type="common">Brain eating amoeba</name>
    <dbReference type="NCBI Taxonomy" id="5763"/>
    <lineage>
        <taxon>Eukaryota</taxon>
        <taxon>Discoba</taxon>
        <taxon>Heterolobosea</taxon>
        <taxon>Tetramitia</taxon>
        <taxon>Eutetramitia</taxon>
        <taxon>Vahlkampfiidae</taxon>
        <taxon>Naegleria</taxon>
    </lineage>
</organism>
<evidence type="ECO:0000256" key="3">
    <source>
        <dbReference type="SAM" id="Phobius"/>
    </source>
</evidence>
<keyword evidence="3" id="KW-1133">Transmembrane helix</keyword>
<name>A0A6A5C7P9_NAEFO</name>
<feature type="compositionally biased region" description="Polar residues" evidence="2">
    <location>
        <begin position="21"/>
        <end position="42"/>
    </location>
</feature>
<gene>
    <name evidence="5" type="ORF">FDP41_007711</name>
</gene>
<dbReference type="VEuPathDB" id="AmoebaDB:NF0016750"/>
<dbReference type="InterPro" id="IPR036400">
    <property type="entry name" value="Cyt_B5-like_heme/steroid_sf"/>
</dbReference>
<dbReference type="InterPro" id="IPR050577">
    <property type="entry name" value="MAPR/NEUFC/NENF-like"/>
</dbReference>
<keyword evidence="3" id="KW-0472">Membrane</keyword>
<evidence type="ECO:0000313" key="6">
    <source>
        <dbReference type="Proteomes" id="UP000444721"/>
    </source>
</evidence>
<dbReference type="Pfam" id="PF00173">
    <property type="entry name" value="Cyt-b5"/>
    <property type="match status" value="1"/>
</dbReference>
<dbReference type="VEuPathDB" id="AmoebaDB:FDP41_007711"/>
<dbReference type="GO" id="GO:0016020">
    <property type="term" value="C:membrane"/>
    <property type="evidence" value="ECO:0007669"/>
    <property type="project" value="TreeGrafter"/>
</dbReference>
<dbReference type="Gene3D" id="3.10.120.10">
    <property type="entry name" value="Cytochrome b5-like heme/steroid binding domain"/>
    <property type="match status" value="1"/>
</dbReference>
<dbReference type="PANTHER" id="PTHR10281:SF4">
    <property type="entry name" value="NEUFERRICIN"/>
    <property type="match status" value="1"/>
</dbReference>
<feature type="domain" description="Cytochrome b5 heme-binding" evidence="4">
    <location>
        <begin position="137"/>
        <end position="242"/>
    </location>
</feature>